<evidence type="ECO:0000313" key="5">
    <source>
        <dbReference type="Proteomes" id="UP000796880"/>
    </source>
</evidence>
<organism evidence="4 5">
    <name type="scientific">Rhamnella rubrinervis</name>
    <dbReference type="NCBI Taxonomy" id="2594499"/>
    <lineage>
        <taxon>Eukaryota</taxon>
        <taxon>Viridiplantae</taxon>
        <taxon>Streptophyta</taxon>
        <taxon>Embryophyta</taxon>
        <taxon>Tracheophyta</taxon>
        <taxon>Spermatophyta</taxon>
        <taxon>Magnoliopsida</taxon>
        <taxon>eudicotyledons</taxon>
        <taxon>Gunneridae</taxon>
        <taxon>Pentapetalae</taxon>
        <taxon>rosids</taxon>
        <taxon>fabids</taxon>
        <taxon>Rosales</taxon>
        <taxon>Rhamnaceae</taxon>
        <taxon>rhamnoid group</taxon>
        <taxon>Rhamneae</taxon>
        <taxon>Rhamnella</taxon>
    </lineage>
</organism>
<evidence type="ECO:0000256" key="3">
    <source>
        <dbReference type="ARBA" id="ARBA00022679"/>
    </source>
</evidence>
<keyword evidence="2" id="KW-0328">Glycosyltransferase</keyword>
<dbReference type="OrthoDB" id="5835829at2759"/>
<comment type="similarity">
    <text evidence="1">Belongs to the UDP-glycosyltransferase family.</text>
</comment>
<dbReference type="PANTHER" id="PTHR11926:SF1494">
    <property type="entry name" value="FLAVONOL 3-O-GLUCOSYLTRANSFERASE UGT76E12-RELATED"/>
    <property type="match status" value="1"/>
</dbReference>
<dbReference type="Pfam" id="PF00201">
    <property type="entry name" value="UDPGT"/>
    <property type="match status" value="1"/>
</dbReference>
<dbReference type="EMBL" id="VOIH02000006">
    <property type="protein sequence ID" value="KAF3443526.1"/>
    <property type="molecule type" value="Genomic_DNA"/>
</dbReference>
<dbReference type="CDD" id="cd03784">
    <property type="entry name" value="GT1_Gtf-like"/>
    <property type="match status" value="1"/>
</dbReference>
<keyword evidence="3" id="KW-0808">Transferase</keyword>
<sequence>MRNETQSPGQRRRRCLVLVPCPYQGHINPMLQLGTILHSNGFSITIGHTDFNSPDPKTHPHFCFLPIPDGLSQHDISTGDIAHIISTINDNCKLSFQQLVEQKQHEIACIIFDEHMYFCDAVAANLKLPSIALRTTSAATFLARSAVISLIRQGCLPFQDSILHEMVPKLHPLRFKDLPIPRSADHKPFTQVVSETYKIRNYSAVIWNTMDCLEHSCLSQIQQEYCPVPIFPIGPLHKTAQITTSTSYLKEDANCISWLDKQSQNSVIYVSLGSIASIGEKEVTEMAWGLANSEQPFLWVVTPGLVSGFDWIEVLPKWFIDGVGDRGCFVKWAPQKEVLAHEAVGGFWSHCGWNSTLESISEGVPMICKPCFGDQRVNARYVSREWMVGLELEKMERGEIERAVRRLILDNEGKEMRARAKHLKEKVSGGGSHSSLNELVNLIMSL</sequence>
<reference evidence="4" key="1">
    <citation type="submission" date="2020-03" db="EMBL/GenBank/DDBJ databases">
        <title>A high-quality chromosome-level genome assembly of a woody plant with both climbing and erect habits, Rhamnella rubrinervis.</title>
        <authorList>
            <person name="Lu Z."/>
            <person name="Yang Y."/>
            <person name="Zhu X."/>
            <person name="Sun Y."/>
        </authorList>
    </citation>
    <scope>NUCLEOTIDE SEQUENCE</scope>
    <source>
        <strain evidence="4">BYM</strain>
        <tissue evidence="4">Leaf</tissue>
    </source>
</reference>
<dbReference type="PANTHER" id="PTHR11926">
    <property type="entry name" value="GLUCOSYL/GLUCURONOSYL TRANSFERASES"/>
    <property type="match status" value="1"/>
</dbReference>
<dbReference type="InterPro" id="IPR002213">
    <property type="entry name" value="UDP_glucos_trans"/>
</dbReference>
<proteinExistence type="inferred from homology"/>
<dbReference type="SUPFAM" id="SSF53756">
    <property type="entry name" value="UDP-Glycosyltransferase/glycogen phosphorylase"/>
    <property type="match status" value="1"/>
</dbReference>
<dbReference type="GO" id="GO:0080044">
    <property type="term" value="F:quercetin 7-O-glucosyltransferase activity"/>
    <property type="evidence" value="ECO:0007669"/>
    <property type="project" value="TreeGrafter"/>
</dbReference>
<evidence type="ECO:0000313" key="4">
    <source>
        <dbReference type="EMBL" id="KAF3443526.1"/>
    </source>
</evidence>
<evidence type="ECO:0000256" key="2">
    <source>
        <dbReference type="ARBA" id="ARBA00022676"/>
    </source>
</evidence>
<evidence type="ECO:0000256" key="1">
    <source>
        <dbReference type="ARBA" id="ARBA00009995"/>
    </source>
</evidence>
<gene>
    <name evidence="4" type="ORF">FNV43_RR13210</name>
</gene>
<dbReference type="FunFam" id="3.40.50.2000:FF:000120">
    <property type="entry name" value="UDP-glycosyltransferase 76C1"/>
    <property type="match status" value="1"/>
</dbReference>
<name>A0A8K0MEV9_9ROSA</name>
<keyword evidence="5" id="KW-1185">Reference proteome</keyword>
<dbReference type="Gene3D" id="3.40.50.2000">
    <property type="entry name" value="Glycogen Phosphorylase B"/>
    <property type="match status" value="2"/>
</dbReference>
<dbReference type="FunFam" id="3.40.50.2000:FF:000040">
    <property type="entry name" value="UDP-glycosyltransferase 76C1"/>
    <property type="match status" value="1"/>
</dbReference>
<comment type="caution">
    <text evidence="4">The sequence shown here is derived from an EMBL/GenBank/DDBJ whole genome shotgun (WGS) entry which is preliminary data.</text>
</comment>
<dbReference type="Proteomes" id="UP000796880">
    <property type="component" value="Unassembled WGS sequence"/>
</dbReference>
<dbReference type="GO" id="GO:0080043">
    <property type="term" value="F:quercetin 3-O-glucosyltransferase activity"/>
    <property type="evidence" value="ECO:0007669"/>
    <property type="project" value="TreeGrafter"/>
</dbReference>
<protein>
    <submittedName>
        <fullName evidence="4">Uncharacterized protein</fullName>
    </submittedName>
</protein>
<accession>A0A8K0MEV9</accession>
<dbReference type="AlphaFoldDB" id="A0A8K0MEV9"/>